<evidence type="ECO:0000259" key="6">
    <source>
        <dbReference type="PROSITE" id="PS50016"/>
    </source>
</evidence>
<feature type="compositionally biased region" description="Basic and acidic residues" evidence="5">
    <location>
        <begin position="67"/>
        <end position="92"/>
    </location>
</feature>
<proteinExistence type="predicted"/>
<keyword evidence="2 4" id="KW-0863">Zinc-finger</keyword>
<evidence type="ECO:0000256" key="3">
    <source>
        <dbReference type="ARBA" id="ARBA00022833"/>
    </source>
</evidence>
<evidence type="ECO:0000313" key="8">
    <source>
        <dbReference type="Proteomes" id="UP001162164"/>
    </source>
</evidence>
<dbReference type="InterPro" id="IPR011011">
    <property type="entry name" value="Znf_FYVE_PHD"/>
</dbReference>
<reference evidence="7" key="1">
    <citation type="journal article" date="2023" name="Insect Mol. Biol.">
        <title>Genome sequencing provides insights into the evolution of gene families encoding plant cell wall-degrading enzymes in longhorned beetles.</title>
        <authorList>
            <person name="Shin N.R."/>
            <person name="Okamura Y."/>
            <person name="Kirsch R."/>
            <person name="Pauchet Y."/>
        </authorList>
    </citation>
    <scope>NUCLEOTIDE SEQUENCE</scope>
    <source>
        <strain evidence="7">MMC_N1</strain>
    </source>
</reference>
<feature type="compositionally biased region" description="Basic residues" evidence="5">
    <location>
        <begin position="186"/>
        <end position="201"/>
    </location>
</feature>
<dbReference type="PANTHER" id="PTHR46452:SF1">
    <property type="entry name" value="TRANSCRIPTION INITIATION FACTOR TFIID SUBUNIT 3"/>
    <property type="match status" value="1"/>
</dbReference>
<keyword evidence="3" id="KW-0862">Zinc</keyword>
<dbReference type="InterPro" id="IPR019787">
    <property type="entry name" value="Znf_PHD-finger"/>
</dbReference>
<dbReference type="EMBL" id="JAPWTJ010000043">
    <property type="protein sequence ID" value="KAJ8984228.1"/>
    <property type="molecule type" value="Genomic_DNA"/>
</dbReference>
<dbReference type="InterPro" id="IPR013083">
    <property type="entry name" value="Znf_RING/FYVE/PHD"/>
</dbReference>
<feature type="region of interest" description="Disordered" evidence="5">
    <location>
        <begin position="1"/>
        <end position="211"/>
    </location>
</feature>
<dbReference type="PROSITE" id="PS50016">
    <property type="entry name" value="ZF_PHD_2"/>
    <property type="match status" value="1"/>
</dbReference>
<evidence type="ECO:0000256" key="5">
    <source>
        <dbReference type="SAM" id="MobiDB-lite"/>
    </source>
</evidence>
<accession>A0ABQ9K0W4</accession>
<feature type="compositionally biased region" description="Basic and acidic residues" evidence="5">
    <location>
        <begin position="202"/>
        <end position="211"/>
    </location>
</feature>
<evidence type="ECO:0000256" key="2">
    <source>
        <dbReference type="ARBA" id="ARBA00022771"/>
    </source>
</evidence>
<comment type="caution">
    <text evidence="7">The sequence shown here is derived from an EMBL/GenBank/DDBJ whole genome shotgun (WGS) entry which is preliminary data.</text>
</comment>
<evidence type="ECO:0000256" key="4">
    <source>
        <dbReference type="PROSITE-ProRule" id="PRU00146"/>
    </source>
</evidence>
<dbReference type="InterPro" id="IPR019786">
    <property type="entry name" value="Zinc_finger_PHD-type_CS"/>
</dbReference>
<sequence length="289" mass="33210">MEIIPSYPPQKPVAVVEPNPSRNQTITPDIKDKKTKDHKKEKKDKIKKKNKKDKVKEKSEKKKLKELKKDNKEKIKKEKKEKKKEKEIREGESPIPKMLLKVNSPSPRPETPESSRKLNIKPIIKKVEEPLPEETKRETSPVGLAKISALVTGPPKPKNTPPPVPSMPEKPIIEEAPPVPAPRPPGRPRLHPLKPKPQPKPKKVEQTFKRTDDQGNEVWICPACGQQDDGRPMIGCDGCDAWYHWVCVGIQVPPDENENWYCKPCLCKKNEDLQTDKKKRRKKKEKKEH</sequence>
<dbReference type="SMART" id="SM00249">
    <property type="entry name" value="PHD"/>
    <property type="match status" value="1"/>
</dbReference>
<dbReference type="Gene3D" id="3.30.40.10">
    <property type="entry name" value="Zinc/RING finger domain, C3HC4 (zinc finger)"/>
    <property type="match status" value="1"/>
</dbReference>
<dbReference type="Pfam" id="PF00628">
    <property type="entry name" value="PHD"/>
    <property type="match status" value="1"/>
</dbReference>
<dbReference type="CDD" id="cd15522">
    <property type="entry name" value="PHD_TAF3"/>
    <property type="match status" value="1"/>
</dbReference>
<feature type="compositionally biased region" description="Pro residues" evidence="5">
    <location>
        <begin position="1"/>
        <end position="11"/>
    </location>
</feature>
<protein>
    <recommendedName>
        <fullName evidence="6">PHD-type domain-containing protein</fullName>
    </recommendedName>
</protein>
<gene>
    <name evidence="7" type="ORF">NQ317_007460</name>
</gene>
<feature type="compositionally biased region" description="Basic residues" evidence="5">
    <location>
        <begin position="36"/>
        <end position="53"/>
    </location>
</feature>
<evidence type="ECO:0000256" key="1">
    <source>
        <dbReference type="ARBA" id="ARBA00022723"/>
    </source>
</evidence>
<feature type="compositionally biased region" description="Pro residues" evidence="5">
    <location>
        <begin position="154"/>
        <end position="168"/>
    </location>
</feature>
<dbReference type="SUPFAM" id="SSF57903">
    <property type="entry name" value="FYVE/PHD zinc finger"/>
    <property type="match status" value="1"/>
</dbReference>
<dbReference type="InterPro" id="IPR001965">
    <property type="entry name" value="Znf_PHD"/>
</dbReference>
<keyword evidence="8" id="KW-1185">Reference proteome</keyword>
<keyword evidence="1" id="KW-0479">Metal-binding</keyword>
<feature type="domain" description="PHD-type" evidence="6">
    <location>
        <begin position="218"/>
        <end position="268"/>
    </location>
</feature>
<organism evidence="7 8">
    <name type="scientific">Molorchus minor</name>
    <dbReference type="NCBI Taxonomy" id="1323400"/>
    <lineage>
        <taxon>Eukaryota</taxon>
        <taxon>Metazoa</taxon>
        <taxon>Ecdysozoa</taxon>
        <taxon>Arthropoda</taxon>
        <taxon>Hexapoda</taxon>
        <taxon>Insecta</taxon>
        <taxon>Pterygota</taxon>
        <taxon>Neoptera</taxon>
        <taxon>Endopterygota</taxon>
        <taxon>Coleoptera</taxon>
        <taxon>Polyphaga</taxon>
        <taxon>Cucujiformia</taxon>
        <taxon>Chrysomeloidea</taxon>
        <taxon>Cerambycidae</taxon>
        <taxon>Lamiinae</taxon>
        <taxon>Monochamini</taxon>
        <taxon>Molorchus</taxon>
    </lineage>
</organism>
<dbReference type="PANTHER" id="PTHR46452">
    <property type="entry name" value="TRANSCRIPTION INITIATION FACTOR TFIID SUBUNIT 3"/>
    <property type="match status" value="1"/>
</dbReference>
<dbReference type="Proteomes" id="UP001162164">
    <property type="component" value="Unassembled WGS sequence"/>
</dbReference>
<dbReference type="PROSITE" id="PS01359">
    <property type="entry name" value="ZF_PHD_1"/>
    <property type="match status" value="1"/>
</dbReference>
<name>A0ABQ9K0W4_9CUCU</name>
<feature type="compositionally biased region" description="Basic and acidic residues" evidence="5">
    <location>
        <begin position="125"/>
        <end position="139"/>
    </location>
</feature>
<evidence type="ECO:0000313" key="7">
    <source>
        <dbReference type="EMBL" id="KAJ8984228.1"/>
    </source>
</evidence>